<evidence type="ECO:0000313" key="1">
    <source>
        <dbReference type="EMBL" id="MDT7828287.1"/>
    </source>
</evidence>
<reference evidence="1 2" key="1">
    <citation type="submission" date="2023-09" db="EMBL/GenBank/DDBJ databases">
        <title>Novel taxa isolated from Blanes Bay.</title>
        <authorList>
            <person name="Rey-Velasco X."/>
            <person name="Lucena T."/>
        </authorList>
    </citation>
    <scope>NUCLEOTIDE SEQUENCE [LARGE SCALE GENOMIC DNA]</scope>
    <source>
        <strain evidence="1 2">S334</strain>
    </source>
</reference>
<dbReference type="RefSeq" id="WP_314013525.1">
    <property type="nucleotide sequence ID" value="NZ_JAVTTP010000001.1"/>
</dbReference>
<gene>
    <name evidence="1" type="ORF">RQM65_06395</name>
</gene>
<dbReference type="PROSITE" id="PS51257">
    <property type="entry name" value="PROKAR_LIPOPROTEIN"/>
    <property type="match status" value="1"/>
</dbReference>
<sequence length="337" mass="37209">MKELICEKSKTAGGTSFFLLLGLLFLSGCTKDRIDPNGIGPGTTSYSLASAQSIFIDSGKLLITGYANNSGHFSTRYWADSISIDRSEFIESVDNGTVFRESVDESYRTVYSYKDLKGENQKYRFDQGSLFRGGQNFFYKNDSIITLDTIAIGTVSSLSFLEGAPYYAGYFGKIVKTEAGDALSPVTPFIWNGGPALLELPLPSEEAFFQGTSNVHVEGPNEFYVGSRGSLPAYWKNTEPIVLDTRYGEVWQVTKSGTDVYAVGLINKDGSNSTGHTACYWKNEELVELEEDAQAYGIFVDGDDIYVSGSVGRVPVEYTPCFWKNGIRVDLPFHDRK</sequence>
<evidence type="ECO:0000313" key="2">
    <source>
        <dbReference type="Proteomes" id="UP001250656"/>
    </source>
</evidence>
<comment type="caution">
    <text evidence="1">The sequence shown here is derived from an EMBL/GenBank/DDBJ whole genome shotgun (WGS) entry which is preliminary data.</text>
</comment>
<organism evidence="1 2">
    <name type="scientific">Pricia mediterranea</name>
    <dbReference type="NCBI Taxonomy" id="3076079"/>
    <lineage>
        <taxon>Bacteria</taxon>
        <taxon>Pseudomonadati</taxon>
        <taxon>Bacteroidota</taxon>
        <taxon>Flavobacteriia</taxon>
        <taxon>Flavobacteriales</taxon>
        <taxon>Flavobacteriaceae</taxon>
        <taxon>Pricia</taxon>
    </lineage>
</organism>
<dbReference type="Proteomes" id="UP001250656">
    <property type="component" value="Unassembled WGS sequence"/>
</dbReference>
<keyword evidence="2" id="KW-1185">Reference proteome</keyword>
<protein>
    <submittedName>
        <fullName evidence="1">Uncharacterized protein</fullName>
    </submittedName>
</protein>
<dbReference type="EMBL" id="JAVTTP010000001">
    <property type="protein sequence ID" value="MDT7828287.1"/>
    <property type="molecule type" value="Genomic_DNA"/>
</dbReference>
<accession>A0ABU3L4D3</accession>
<proteinExistence type="predicted"/>
<name>A0ABU3L4D3_9FLAO</name>